<comment type="caution">
    <text evidence="1">The sequence shown here is derived from an EMBL/GenBank/DDBJ whole genome shotgun (WGS) entry which is preliminary data.</text>
</comment>
<dbReference type="RefSeq" id="WP_199394817.1">
    <property type="nucleotide sequence ID" value="NZ_JAEMHK010000005.1"/>
</dbReference>
<proteinExistence type="predicted"/>
<name>A0ABS0YQQ6_9BACT</name>
<reference evidence="1 2" key="1">
    <citation type="submission" date="2020-12" db="EMBL/GenBank/DDBJ databases">
        <title>Geomonas sp. Red259, isolated from paddy soil.</title>
        <authorList>
            <person name="Xu Z."/>
            <person name="Zhang Z."/>
            <person name="Masuda Y."/>
            <person name="Itoh H."/>
            <person name="Senoo K."/>
        </authorList>
    </citation>
    <scope>NUCLEOTIDE SEQUENCE [LARGE SCALE GENOMIC DNA]</scope>
    <source>
        <strain evidence="1 2">Red259</strain>
    </source>
</reference>
<dbReference type="EMBL" id="JAEMHK010000005">
    <property type="protein sequence ID" value="MBJ6800311.1"/>
    <property type="molecule type" value="Genomic_DNA"/>
</dbReference>
<organism evidence="1 2">
    <name type="scientific">Geomonas propionica</name>
    <dbReference type="NCBI Taxonomy" id="2798582"/>
    <lineage>
        <taxon>Bacteria</taxon>
        <taxon>Pseudomonadati</taxon>
        <taxon>Thermodesulfobacteriota</taxon>
        <taxon>Desulfuromonadia</taxon>
        <taxon>Geobacterales</taxon>
        <taxon>Geobacteraceae</taxon>
        <taxon>Geomonas</taxon>
    </lineage>
</organism>
<evidence type="ECO:0000313" key="1">
    <source>
        <dbReference type="EMBL" id="MBJ6800311.1"/>
    </source>
</evidence>
<keyword evidence="2" id="KW-1185">Reference proteome</keyword>
<protein>
    <submittedName>
        <fullName evidence="1">Uncharacterized protein</fullName>
    </submittedName>
</protein>
<sequence length="54" mass="6171">MFETQYNEEMEAEVRRLEAKKRAEESGHPEWENACASCGCQLAGTDNRLCQNCC</sequence>
<dbReference type="Proteomes" id="UP000641025">
    <property type="component" value="Unassembled WGS sequence"/>
</dbReference>
<gene>
    <name evidence="1" type="ORF">JFN90_09210</name>
</gene>
<evidence type="ECO:0000313" key="2">
    <source>
        <dbReference type="Proteomes" id="UP000641025"/>
    </source>
</evidence>
<accession>A0ABS0YQQ6</accession>